<evidence type="ECO:0000313" key="3">
    <source>
        <dbReference type="Proteomes" id="UP000603434"/>
    </source>
</evidence>
<keyword evidence="1" id="KW-1133">Transmembrane helix</keyword>
<keyword evidence="1" id="KW-0472">Membrane</keyword>
<name>A0A8J6TMW0_9BACT</name>
<dbReference type="EMBL" id="JACNJH010000153">
    <property type="protein sequence ID" value="MBC8361806.1"/>
    <property type="molecule type" value="Genomic_DNA"/>
</dbReference>
<comment type="caution">
    <text evidence="2">The sequence shown here is derived from an EMBL/GenBank/DDBJ whole genome shotgun (WGS) entry which is preliminary data.</text>
</comment>
<protein>
    <submittedName>
        <fullName evidence="2">Type II toxin-antitoxin system RelE/ParE family toxin</fullName>
    </submittedName>
</protein>
<reference evidence="2 3" key="1">
    <citation type="submission" date="2020-08" db="EMBL/GenBank/DDBJ databases">
        <title>Bridging the membrane lipid divide: bacteria of the FCB group superphylum have the potential to synthesize archaeal ether lipids.</title>
        <authorList>
            <person name="Villanueva L."/>
            <person name="Von Meijenfeldt F.A.B."/>
            <person name="Westbye A.B."/>
            <person name="Yadav S."/>
            <person name="Hopmans E.C."/>
            <person name="Dutilh B.E."/>
            <person name="Sinninghe Damste J.S."/>
        </authorList>
    </citation>
    <scope>NUCLEOTIDE SEQUENCE [LARGE SCALE GENOMIC DNA]</scope>
    <source>
        <strain evidence="2">NIOZ-UU30</strain>
    </source>
</reference>
<keyword evidence="1" id="KW-0812">Transmembrane</keyword>
<dbReference type="AlphaFoldDB" id="A0A8J6TMW0"/>
<feature type="transmembrane region" description="Helical" evidence="1">
    <location>
        <begin position="47"/>
        <end position="64"/>
    </location>
</feature>
<dbReference type="InterPro" id="IPR009241">
    <property type="entry name" value="HigB-like"/>
</dbReference>
<proteinExistence type="predicted"/>
<evidence type="ECO:0000313" key="2">
    <source>
        <dbReference type="EMBL" id="MBC8361806.1"/>
    </source>
</evidence>
<evidence type="ECO:0000256" key="1">
    <source>
        <dbReference type="SAM" id="Phobius"/>
    </source>
</evidence>
<dbReference type="Proteomes" id="UP000603434">
    <property type="component" value="Unassembled WGS sequence"/>
</dbReference>
<sequence length="102" mass="12027">MSQKVKILRFLSLLEEQGPILPRPYADLLYDGIHELRIKLSGDQIRILYFFCYHKFIVLYYAFVKTSGRVPDKFIRKVIAYRDDFLEQASPDRLEEIVGADI</sequence>
<dbReference type="Pfam" id="PF05973">
    <property type="entry name" value="Gp49"/>
    <property type="match status" value="1"/>
</dbReference>
<accession>A0A8J6TMW0</accession>
<gene>
    <name evidence="2" type="ORF">H8E23_10445</name>
</gene>
<organism evidence="2 3">
    <name type="scientific">Candidatus Desulfatibia profunda</name>
    <dbReference type="NCBI Taxonomy" id="2841695"/>
    <lineage>
        <taxon>Bacteria</taxon>
        <taxon>Pseudomonadati</taxon>
        <taxon>Thermodesulfobacteriota</taxon>
        <taxon>Desulfobacteria</taxon>
        <taxon>Desulfobacterales</taxon>
        <taxon>Desulfobacterales incertae sedis</taxon>
        <taxon>Candidatus Desulfatibia</taxon>
    </lineage>
</organism>